<evidence type="ECO:0000313" key="1">
    <source>
        <dbReference type="EMBL" id="OGX85649.1"/>
    </source>
</evidence>
<dbReference type="RefSeq" id="WP_070734210.1">
    <property type="nucleotide sequence ID" value="NZ_MDZC01000057.1"/>
</dbReference>
<reference evidence="1 2" key="1">
    <citation type="submission" date="2016-08" db="EMBL/GenBank/DDBJ databases">
        <title>Hymenobacter coccineus sp. nov., Hymenobacter lapidarius sp. nov. and Hymenobacter glacialis sp. nov., isolated from Antarctic soil.</title>
        <authorList>
            <person name="Sedlacek I."/>
            <person name="Kralova S."/>
            <person name="Kyrova K."/>
            <person name="Maslanova I."/>
            <person name="Stankova E."/>
            <person name="Vrbovska V."/>
            <person name="Nemec M."/>
            <person name="Bartak M."/>
            <person name="Svec P."/>
            <person name="Busse H.-J."/>
            <person name="Pantucek R."/>
        </authorList>
    </citation>
    <scope>NUCLEOTIDE SEQUENCE [LARGE SCALE GENOMIC DNA]</scope>
    <source>
        <strain evidence="1 2">CCM 8648</strain>
    </source>
</reference>
<name>A0A1G1T452_9BACT</name>
<dbReference type="Proteomes" id="UP000177791">
    <property type="component" value="Unassembled WGS sequence"/>
</dbReference>
<dbReference type="AlphaFoldDB" id="A0A1G1T452"/>
<dbReference type="EMBL" id="MDZC01000057">
    <property type="protein sequence ID" value="OGX85649.1"/>
    <property type="molecule type" value="Genomic_DNA"/>
</dbReference>
<dbReference type="STRING" id="1908236.BEN48_02145"/>
<gene>
    <name evidence="1" type="ORF">BEN48_02145</name>
</gene>
<comment type="caution">
    <text evidence="1">The sequence shown here is derived from an EMBL/GenBank/DDBJ whole genome shotgun (WGS) entry which is preliminary data.</text>
</comment>
<keyword evidence="2" id="KW-1185">Reference proteome</keyword>
<accession>A0A1G1T452</accession>
<organism evidence="1 2">
    <name type="scientific">Hymenobacter glacialis</name>
    <dbReference type="NCBI Taxonomy" id="1908236"/>
    <lineage>
        <taxon>Bacteria</taxon>
        <taxon>Pseudomonadati</taxon>
        <taxon>Bacteroidota</taxon>
        <taxon>Cytophagia</taxon>
        <taxon>Cytophagales</taxon>
        <taxon>Hymenobacteraceae</taxon>
        <taxon>Hymenobacter</taxon>
    </lineage>
</organism>
<proteinExistence type="predicted"/>
<sequence length="209" mass="23076">MLQLLTTSLLFASKTFFPPDTLALADLRRAVYVGVHSAEYGGGGHYVGLAYERQLTARFSARLGIGGVHRNTSHYTVILDPATGQYQQTVESVGRYNSALLISQLRYIVRPGRQAGAGLFVGAGLQLVAEEFSEDRNSPYGYVSNIQVHVPLSTRVGYQLRKKRWLLSGSTGLDFTRRRQVPLNFQRPNKGGQDVHVTTGSDLQLGFLF</sequence>
<protein>
    <submittedName>
        <fullName evidence="1">Uncharacterized protein</fullName>
    </submittedName>
</protein>
<evidence type="ECO:0000313" key="2">
    <source>
        <dbReference type="Proteomes" id="UP000177791"/>
    </source>
</evidence>